<dbReference type="AlphaFoldDB" id="A0A285QBB8"/>
<evidence type="ECO:0000313" key="3">
    <source>
        <dbReference type="EMBL" id="SOB78808.1"/>
    </source>
</evidence>
<dbReference type="EMBL" id="OBMI01000001">
    <property type="protein sequence ID" value="SOB78808.1"/>
    <property type="molecule type" value="Genomic_DNA"/>
</dbReference>
<sequence length="228" mass="24819">MQAKVNVALIGKNLILREGLQRILSDAGFVVSQSLDVAGRFSETEANPVAILLDESRLTLRDDVEHIRSTSPGARIVCMVADFDYNDMCRAFGLGVDGLLTREIACPSLIASLQLVAAGEKVVPSKLVETLKQLQSTQVTSHAEAAISSARLTEREVEILNLLSLGYPNKLISRKLDISDATVKVHVKALMRKLQVQNRTQAAIWARRQGLPQVPADSVPEPRVGVNC</sequence>
<dbReference type="SMART" id="SM00421">
    <property type="entry name" value="HTH_LUXR"/>
    <property type="match status" value="1"/>
</dbReference>
<dbReference type="GO" id="GO:0003677">
    <property type="term" value="F:DNA binding"/>
    <property type="evidence" value="ECO:0007669"/>
    <property type="project" value="UniProtKB-KW"/>
</dbReference>
<reference evidence="3 4" key="1">
    <citation type="submission" date="2017-07" db="EMBL/GenBank/DDBJ databases">
        <authorList>
            <person name="Sun Z.S."/>
            <person name="Albrecht U."/>
            <person name="Echele G."/>
            <person name="Lee C.C."/>
        </authorList>
    </citation>
    <scope>NUCLEOTIDE SEQUENCE [LARGE SCALE GENOMIC DNA]</scope>
    <source>
        <strain evidence="3 4">CGMCC 1.12672</strain>
    </source>
</reference>
<proteinExistence type="predicted"/>
<dbReference type="PROSITE" id="PS50043">
    <property type="entry name" value="HTH_LUXR_2"/>
    <property type="match status" value="1"/>
</dbReference>
<organism evidence="3 4">
    <name type="scientific">Sphingomonas guangdongensis</name>
    <dbReference type="NCBI Taxonomy" id="1141890"/>
    <lineage>
        <taxon>Bacteria</taxon>
        <taxon>Pseudomonadati</taxon>
        <taxon>Pseudomonadota</taxon>
        <taxon>Alphaproteobacteria</taxon>
        <taxon>Sphingomonadales</taxon>
        <taxon>Sphingomonadaceae</taxon>
        <taxon>Sphingomonas</taxon>
    </lineage>
</organism>
<dbReference type="InterPro" id="IPR039420">
    <property type="entry name" value="WalR-like"/>
</dbReference>
<dbReference type="PANTHER" id="PTHR43214">
    <property type="entry name" value="TWO-COMPONENT RESPONSE REGULATOR"/>
    <property type="match status" value="1"/>
</dbReference>
<keyword evidence="4" id="KW-1185">Reference proteome</keyword>
<dbReference type="CDD" id="cd06170">
    <property type="entry name" value="LuxR_C_like"/>
    <property type="match status" value="1"/>
</dbReference>
<dbReference type="PRINTS" id="PR00038">
    <property type="entry name" value="HTHLUXR"/>
</dbReference>
<dbReference type="InterPro" id="IPR011006">
    <property type="entry name" value="CheY-like_superfamily"/>
</dbReference>
<dbReference type="PROSITE" id="PS00622">
    <property type="entry name" value="HTH_LUXR_1"/>
    <property type="match status" value="1"/>
</dbReference>
<dbReference type="Proteomes" id="UP000219494">
    <property type="component" value="Unassembled WGS sequence"/>
</dbReference>
<dbReference type="InterPro" id="IPR000792">
    <property type="entry name" value="Tscrpt_reg_LuxR_C"/>
</dbReference>
<dbReference type="InterPro" id="IPR016032">
    <property type="entry name" value="Sig_transdc_resp-reg_C-effctor"/>
</dbReference>
<dbReference type="GO" id="GO:0006355">
    <property type="term" value="P:regulation of DNA-templated transcription"/>
    <property type="evidence" value="ECO:0007669"/>
    <property type="project" value="InterPro"/>
</dbReference>
<dbReference type="Pfam" id="PF00196">
    <property type="entry name" value="GerE"/>
    <property type="match status" value="1"/>
</dbReference>
<feature type="domain" description="HTH luxR-type" evidence="2">
    <location>
        <begin position="145"/>
        <end position="210"/>
    </location>
</feature>
<gene>
    <name evidence="3" type="ORF">SAMN06297144_0225</name>
</gene>
<dbReference type="SUPFAM" id="SSF46894">
    <property type="entry name" value="C-terminal effector domain of the bipartite response regulators"/>
    <property type="match status" value="1"/>
</dbReference>
<evidence type="ECO:0000256" key="1">
    <source>
        <dbReference type="ARBA" id="ARBA00023125"/>
    </source>
</evidence>
<dbReference type="SUPFAM" id="SSF52172">
    <property type="entry name" value="CheY-like"/>
    <property type="match status" value="1"/>
</dbReference>
<dbReference type="Gene3D" id="3.40.50.2300">
    <property type="match status" value="1"/>
</dbReference>
<accession>A0A285QBB8</accession>
<dbReference type="PANTHER" id="PTHR43214:SF42">
    <property type="entry name" value="TRANSCRIPTIONAL REGULATORY PROTEIN DESR"/>
    <property type="match status" value="1"/>
</dbReference>
<evidence type="ECO:0000313" key="4">
    <source>
        <dbReference type="Proteomes" id="UP000219494"/>
    </source>
</evidence>
<evidence type="ECO:0000259" key="2">
    <source>
        <dbReference type="PROSITE" id="PS50043"/>
    </source>
</evidence>
<protein>
    <submittedName>
        <fullName evidence="3">Two component transcriptional regulator, LuxR family</fullName>
    </submittedName>
</protein>
<keyword evidence="1" id="KW-0238">DNA-binding</keyword>
<dbReference type="RefSeq" id="WP_179640793.1">
    <property type="nucleotide sequence ID" value="NZ_OBMI01000001.1"/>
</dbReference>
<name>A0A285QBB8_9SPHN</name>